<accession>A0A892I642</accession>
<name>A0A892I642_9BURK</name>
<dbReference type="EMBL" id="CP069482">
    <property type="protein sequence ID" value="QRO78212.1"/>
    <property type="molecule type" value="Genomic_DNA"/>
</dbReference>
<evidence type="ECO:0000313" key="1">
    <source>
        <dbReference type="EMBL" id="QRO78212.1"/>
    </source>
</evidence>
<dbReference type="AlphaFoldDB" id="A0A892I642"/>
<proteinExistence type="predicted"/>
<reference evidence="1 2" key="1">
    <citation type="submission" date="2021-02" db="EMBL/GenBank/DDBJ databases">
        <title>FDA dAtabase for Regulatory Grade micrObial Sequences (FDA-ARGOS): Supporting development and validation of Infectious Disease Dx tests.</title>
        <authorList>
            <person name="Minogue T."/>
            <person name="Wolcott M."/>
            <person name="Wasieloski L."/>
            <person name="Aguilar W."/>
            <person name="Moore D."/>
            <person name="Jaissle J."/>
            <person name="Tallon L."/>
            <person name="Sadzewicz L."/>
            <person name="Zhao X."/>
            <person name="Boylan J."/>
            <person name="Ott S."/>
            <person name="Bowen H."/>
            <person name="Vavikolanu K."/>
            <person name="Mehta A."/>
            <person name="Aluvathingal J."/>
            <person name="Nadendla S."/>
            <person name="Yan Y."/>
            <person name="Sichtig H."/>
        </authorList>
    </citation>
    <scope>NUCLEOTIDE SEQUENCE [LARGE SCALE GENOMIC DNA]</scope>
    <source>
        <strain evidence="1 2">FDAARGOS_1272</strain>
    </source>
</reference>
<organism evidence="1 2">
    <name type="scientific">Burkholderia dolosa</name>
    <dbReference type="NCBI Taxonomy" id="152500"/>
    <lineage>
        <taxon>Bacteria</taxon>
        <taxon>Pseudomonadati</taxon>
        <taxon>Pseudomonadota</taxon>
        <taxon>Betaproteobacteria</taxon>
        <taxon>Burkholderiales</taxon>
        <taxon>Burkholderiaceae</taxon>
        <taxon>Burkholderia</taxon>
        <taxon>Burkholderia cepacia complex</taxon>
    </lineage>
</organism>
<evidence type="ECO:0000313" key="2">
    <source>
        <dbReference type="Proteomes" id="UP000625568"/>
    </source>
</evidence>
<dbReference type="GeneID" id="93125905"/>
<sequence length="46" mass="5365">MVTPNRCRFQPECREFRGIFFVGSIDAQRAMLRCMQPAAARGIYNR</sequence>
<gene>
    <name evidence="1" type="ORF">I6K02_04710</name>
</gene>
<dbReference type="Proteomes" id="UP000625568">
    <property type="component" value="Chromosome 1"/>
</dbReference>
<dbReference type="RefSeq" id="WP_158380471.1">
    <property type="nucleotide sequence ID" value="NZ_CP033840.1"/>
</dbReference>
<keyword evidence="2" id="KW-1185">Reference proteome</keyword>
<protein>
    <submittedName>
        <fullName evidence="1">Uncharacterized protein</fullName>
    </submittedName>
</protein>